<protein>
    <submittedName>
        <fullName evidence="1">RHS repeat-associated core domain-containing protein</fullName>
    </submittedName>
</protein>
<dbReference type="InterPro" id="IPR022385">
    <property type="entry name" value="Rhs_assc_core"/>
</dbReference>
<name>A0A399LY79_9PSED</name>
<organism evidence="1 2">
    <name type="scientific">Pseudomonas monteilii</name>
    <dbReference type="NCBI Taxonomy" id="76759"/>
    <lineage>
        <taxon>Bacteria</taxon>
        <taxon>Pseudomonadati</taxon>
        <taxon>Pseudomonadota</taxon>
        <taxon>Gammaproteobacteria</taxon>
        <taxon>Pseudomonadales</taxon>
        <taxon>Pseudomonadaceae</taxon>
        <taxon>Pseudomonas</taxon>
    </lineage>
</organism>
<dbReference type="NCBIfam" id="TIGR03696">
    <property type="entry name" value="Rhs_assc_core"/>
    <property type="match status" value="1"/>
</dbReference>
<accession>A0A399LY79</accession>
<dbReference type="Proteomes" id="UP000265875">
    <property type="component" value="Unassembled WGS sequence"/>
</dbReference>
<evidence type="ECO:0000313" key="1">
    <source>
        <dbReference type="EMBL" id="RII74533.1"/>
    </source>
</evidence>
<reference evidence="1 2" key="1">
    <citation type="submission" date="2018-08" db="EMBL/GenBank/DDBJ databases">
        <title>Draft genome sequence of the cyanotroph, Pseudomonas monteilii BCN3.</title>
        <authorList>
            <person name="Jones L.B."/>
            <person name="Kunz D.A."/>
        </authorList>
    </citation>
    <scope>NUCLEOTIDE SEQUENCE [LARGE SCALE GENOMIC DNA]</scope>
    <source>
        <strain evidence="1 2">BCN3</strain>
    </source>
</reference>
<dbReference type="AlphaFoldDB" id="A0A399LY79"/>
<proteinExistence type="predicted"/>
<comment type="caution">
    <text evidence="1">The sequence shown here is derived from an EMBL/GenBank/DDBJ whole genome shotgun (WGS) entry which is preliminary data.</text>
</comment>
<dbReference type="EMBL" id="QWLL01000060">
    <property type="protein sequence ID" value="RII74533.1"/>
    <property type="molecule type" value="Genomic_DNA"/>
</dbReference>
<evidence type="ECO:0000313" key="2">
    <source>
        <dbReference type="Proteomes" id="UP000265875"/>
    </source>
</evidence>
<gene>
    <name evidence="1" type="ORF">D0894_25990</name>
</gene>
<sequence length="259" mass="28947">MLNSYSPYGYCSSANALVGALGFNAEYLDVLSGLYFLGGGYRAFSTVLMRFNRSDDLSPFYVGGLNSYCYCLGDPANRQDPSGKTSFSTLALTALALRRFKNALLAKIKGPVEWLPLRNSKKDTIIPEIRYAREKISSGKEIITHVRSHEDLSVLDVSAKRHKFILRQDKNFFVSTFSEFDEAPLSHASLAEIGRRQLQMPSETIAAGYIYRENGRVVVDNHSGHYLPSYKSSQAAVNYLRSIGVLAMSVRMEGQMVRR</sequence>
<dbReference type="Gene3D" id="2.180.10.10">
    <property type="entry name" value="RHS repeat-associated core"/>
    <property type="match status" value="1"/>
</dbReference>
<dbReference type="RefSeq" id="WP_119371786.1">
    <property type="nucleotide sequence ID" value="NZ_QWLL01000060.1"/>
</dbReference>